<feature type="binding site" evidence="13">
    <location>
        <position position="62"/>
    </location>
    <ligand>
        <name>Mg(2+)</name>
        <dbReference type="ChEBI" id="CHEBI:18420"/>
    </ligand>
</feature>
<dbReference type="InterPro" id="IPR001952">
    <property type="entry name" value="Alkaline_phosphatase"/>
</dbReference>
<keyword evidence="10" id="KW-0325">Glycoprotein</keyword>
<feature type="binding site" evidence="13">
    <location>
        <position position="339"/>
    </location>
    <ligand>
        <name>Zn(2+)</name>
        <dbReference type="ChEBI" id="CHEBI:29105"/>
        <label>2</label>
    </ligand>
</feature>
<evidence type="ECO:0000256" key="6">
    <source>
        <dbReference type="ARBA" id="ARBA00022801"/>
    </source>
</evidence>
<evidence type="ECO:0000313" key="16">
    <source>
        <dbReference type="EMBL" id="PHZ83516.1"/>
    </source>
</evidence>
<feature type="active site" description="Phosphoserine intermediate" evidence="12">
    <location>
        <position position="112"/>
    </location>
</feature>
<dbReference type="Proteomes" id="UP000229730">
    <property type="component" value="Unassembled WGS sequence"/>
</dbReference>
<comment type="similarity">
    <text evidence="14">Belongs to the alkaline phosphatase family.</text>
</comment>
<feature type="binding site" evidence="13">
    <location>
        <position position="335"/>
    </location>
    <ligand>
        <name>Zn(2+)</name>
        <dbReference type="ChEBI" id="CHEBI:29105"/>
        <label>2</label>
    </ligand>
</feature>
<gene>
    <name evidence="16" type="ORF">CRD36_18185</name>
</gene>
<feature type="signal peptide" evidence="15">
    <location>
        <begin position="1"/>
        <end position="22"/>
    </location>
</feature>
<comment type="cofactor">
    <cofactor evidence="13">
        <name>Mg(2+)</name>
        <dbReference type="ChEBI" id="CHEBI:18420"/>
    </cofactor>
    <text evidence="13">Binds 1 Mg(2+) ion.</text>
</comment>
<keyword evidence="8 13" id="KW-0460">Magnesium</keyword>
<dbReference type="OrthoDB" id="7854479at2"/>
<dbReference type="FunFam" id="3.40.720.10:FF:000008">
    <property type="entry name" value="Alkaline phosphatase"/>
    <property type="match status" value="1"/>
</dbReference>
<dbReference type="InterPro" id="IPR017850">
    <property type="entry name" value="Alkaline_phosphatase_core_sf"/>
</dbReference>
<keyword evidence="9" id="KW-0472">Membrane</keyword>
<dbReference type="CDD" id="cd16012">
    <property type="entry name" value="ALP"/>
    <property type="match status" value="1"/>
</dbReference>
<feature type="binding site" evidence="13">
    <location>
        <position position="173"/>
    </location>
    <ligand>
        <name>Mg(2+)</name>
        <dbReference type="ChEBI" id="CHEBI:18420"/>
    </ligand>
</feature>
<keyword evidence="17" id="KW-1185">Reference proteome</keyword>
<dbReference type="GO" id="GO:0004035">
    <property type="term" value="F:alkaline phosphatase activity"/>
    <property type="evidence" value="ECO:0007669"/>
    <property type="project" value="TreeGrafter"/>
</dbReference>
<dbReference type="GO" id="GO:0046872">
    <property type="term" value="F:metal ion binding"/>
    <property type="evidence" value="ECO:0007669"/>
    <property type="project" value="UniProtKB-KW"/>
</dbReference>
<comment type="cofactor">
    <cofactor evidence="13">
        <name>Zn(2+)</name>
        <dbReference type="ChEBI" id="CHEBI:29105"/>
    </cofactor>
    <text evidence="13">Binds 2 Zn(2+) ions.</text>
</comment>
<dbReference type="RefSeq" id="WP_099475409.1">
    <property type="nucleotide sequence ID" value="NZ_CP041025.1"/>
</dbReference>
<dbReference type="SUPFAM" id="SSF53649">
    <property type="entry name" value="Alkaline phosphatase-like"/>
    <property type="match status" value="1"/>
</dbReference>
<organism evidence="16 17">
    <name type="scientific">Paremcibacter congregatus</name>
    <dbReference type="NCBI Taxonomy" id="2043170"/>
    <lineage>
        <taxon>Bacteria</taxon>
        <taxon>Pseudomonadati</taxon>
        <taxon>Pseudomonadota</taxon>
        <taxon>Alphaproteobacteria</taxon>
        <taxon>Emcibacterales</taxon>
        <taxon>Emcibacteraceae</taxon>
        <taxon>Paremcibacter</taxon>
    </lineage>
</organism>
<name>A0A2G4YPX8_9PROT</name>
<evidence type="ECO:0000256" key="9">
    <source>
        <dbReference type="ARBA" id="ARBA00023136"/>
    </source>
</evidence>
<keyword evidence="3" id="KW-0597">Phosphoprotein</keyword>
<keyword evidence="6" id="KW-0378">Hydrolase</keyword>
<keyword evidence="5 13" id="KW-0479">Metal-binding</keyword>
<feature type="binding site" evidence="13">
    <location>
        <position position="62"/>
    </location>
    <ligand>
        <name>Zn(2+)</name>
        <dbReference type="ChEBI" id="CHEBI:29105"/>
        <label>2</label>
    </ligand>
</feature>
<keyword evidence="4" id="KW-0336">GPI-anchor</keyword>
<dbReference type="AlphaFoldDB" id="A0A2G4YPX8"/>
<evidence type="ECO:0000256" key="8">
    <source>
        <dbReference type="ARBA" id="ARBA00022842"/>
    </source>
</evidence>
<dbReference type="GO" id="GO:0098552">
    <property type="term" value="C:side of membrane"/>
    <property type="evidence" value="ECO:0007669"/>
    <property type="project" value="UniProtKB-KW"/>
</dbReference>
<evidence type="ECO:0000256" key="12">
    <source>
        <dbReference type="PIRSR" id="PIRSR601952-1"/>
    </source>
</evidence>
<evidence type="ECO:0000256" key="3">
    <source>
        <dbReference type="ARBA" id="ARBA00022553"/>
    </source>
</evidence>
<feature type="chain" id="PRO_5013774414" evidence="15">
    <location>
        <begin position="23"/>
        <end position="500"/>
    </location>
</feature>
<dbReference type="SMART" id="SM00098">
    <property type="entry name" value="alkPPc"/>
    <property type="match status" value="1"/>
</dbReference>
<feature type="binding site" evidence="13">
    <location>
        <position position="376"/>
    </location>
    <ligand>
        <name>Zn(2+)</name>
        <dbReference type="ChEBI" id="CHEBI:29105"/>
        <label>2</label>
    </ligand>
</feature>
<proteinExistence type="inferred from homology"/>
<keyword evidence="15" id="KW-0732">Signal</keyword>
<evidence type="ECO:0000256" key="15">
    <source>
        <dbReference type="SAM" id="SignalP"/>
    </source>
</evidence>
<evidence type="ECO:0000256" key="5">
    <source>
        <dbReference type="ARBA" id="ARBA00022723"/>
    </source>
</evidence>
<dbReference type="Gene3D" id="3.40.720.10">
    <property type="entry name" value="Alkaline Phosphatase, subunit A"/>
    <property type="match status" value="1"/>
</dbReference>
<evidence type="ECO:0000256" key="4">
    <source>
        <dbReference type="ARBA" id="ARBA00022622"/>
    </source>
</evidence>
<reference evidence="16 17" key="1">
    <citation type="submission" date="2017-10" db="EMBL/GenBank/DDBJ databases">
        <title>Frigbacter circumglobatus gen. nov. sp. nov., isolated from sediment cultured in situ.</title>
        <authorList>
            <person name="Zhao Z."/>
        </authorList>
    </citation>
    <scope>NUCLEOTIDE SEQUENCE [LARGE SCALE GENOMIC DNA]</scope>
    <source>
        <strain evidence="16 17">ZYL</strain>
    </source>
</reference>
<evidence type="ECO:0000256" key="14">
    <source>
        <dbReference type="RuleBase" id="RU003946"/>
    </source>
</evidence>
<evidence type="ECO:0000256" key="11">
    <source>
        <dbReference type="ARBA" id="ARBA00023288"/>
    </source>
</evidence>
<dbReference type="PRINTS" id="PR00113">
    <property type="entry name" value="ALKPHPHTASE"/>
</dbReference>
<keyword evidence="7 13" id="KW-0862">Zinc</keyword>
<feature type="binding site" evidence="13">
    <location>
        <position position="462"/>
    </location>
    <ligand>
        <name>Zn(2+)</name>
        <dbReference type="ChEBI" id="CHEBI:29105"/>
        <label>2</label>
    </ligand>
</feature>
<dbReference type="EMBL" id="PDEM01000033">
    <property type="protein sequence ID" value="PHZ83516.1"/>
    <property type="molecule type" value="Genomic_DNA"/>
</dbReference>
<keyword evidence="11" id="KW-0449">Lipoprotein</keyword>
<evidence type="ECO:0000313" key="17">
    <source>
        <dbReference type="Proteomes" id="UP000229730"/>
    </source>
</evidence>
<dbReference type="GO" id="GO:0005886">
    <property type="term" value="C:plasma membrane"/>
    <property type="evidence" value="ECO:0007669"/>
    <property type="project" value="UniProtKB-SubCell"/>
</dbReference>
<evidence type="ECO:0000256" key="10">
    <source>
        <dbReference type="ARBA" id="ARBA00023180"/>
    </source>
</evidence>
<comment type="subcellular location">
    <subcellularLocation>
        <location evidence="1">Cell membrane</location>
        <topology evidence="1">Lipid-anchor</topology>
        <topology evidence="1">GPI-anchor</topology>
    </subcellularLocation>
</comment>
<dbReference type="PANTHER" id="PTHR11596:SF5">
    <property type="entry name" value="ALKALINE PHOSPHATASE"/>
    <property type="match status" value="1"/>
</dbReference>
<dbReference type="PANTHER" id="PTHR11596">
    <property type="entry name" value="ALKALINE PHOSPHATASE"/>
    <property type="match status" value="1"/>
</dbReference>
<accession>A0A2G4YPX8</accession>
<evidence type="ECO:0000256" key="2">
    <source>
        <dbReference type="ARBA" id="ARBA00022475"/>
    </source>
</evidence>
<protein>
    <submittedName>
        <fullName evidence="16">Alkaline phosphatase</fullName>
    </submittedName>
</protein>
<sequence length="500" mass="54012">MGLGTVLLAGAALYALPGIAGAEEVPQANDSYYTKAQKTLSRKLAQKINTRPAKNVILFIGDGMSITTVTAIRILQGQMHGRSGEENVLSWEEFPHTALSKTYNSNQQVPDSAGTASAFMTGAKTKAGVINVNQTVPRGDCGASHDNHLESILEMSEKAGINTGIVTTARLTHATPAAAYAHAPERGWENDSEIPQAERNKGCKDIAQQFVDFSLGDGIEVAFGGGRSNFLPHSLTDEEGKKGNRTDKRNLVEEWQTKHPNGRYVWNQKGFDALDPNAKGPVLGLFNASHMNYEPDRAADKGKEPSLADMTRKAIQSLEARDDGYFLYVEGARIDHGHHGGNAYRALHDGVALADAVQMAKEMTNGEDTLIIVTSDHSHGFVMTGYATLGNPILGKVVENDAHGEPHTSPALALDDGPYTTVGYYTGSGAPVRQPRSDLTHVDTEAKNFKQQAIVPTKSEKHGGEDVAIYARGPGAYLFQGVVEQNYIFHVMQHALRLKK</sequence>
<dbReference type="InParanoid" id="A0A2G4YPX8"/>
<keyword evidence="2" id="KW-1003">Cell membrane</keyword>
<feature type="binding site" evidence="13">
    <location>
        <position position="377"/>
    </location>
    <ligand>
        <name>Zn(2+)</name>
        <dbReference type="ChEBI" id="CHEBI:29105"/>
        <label>2</label>
    </ligand>
</feature>
<evidence type="ECO:0000256" key="7">
    <source>
        <dbReference type="ARBA" id="ARBA00022833"/>
    </source>
</evidence>
<comment type="caution">
    <text evidence="16">The sequence shown here is derived from an EMBL/GenBank/DDBJ whole genome shotgun (WGS) entry which is preliminary data.</text>
</comment>
<dbReference type="Pfam" id="PF00245">
    <property type="entry name" value="Alk_phosphatase"/>
    <property type="match status" value="1"/>
</dbReference>
<evidence type="ECO:0000256" key="13">
    <source>
        <dbReference type="PIRSR" id="PIRSR601952-2"/>
    </source>
</evidence>
<dbReference type="FunCoup" id="A0A2G4YPX8">
    <property type="interactions" value="308"/>
</dbReference>
<evidence type="ECO:0000256" key="1">
    <source>
        <dbReference type="ARBA" id="ARBA00004609"/>
    </source>
</evidence>
<feature type="binding site" evidence="13">
    <location>
        <position position="330"/>
    </location>
    <ligand>
        <name>Mg(2+)</name>
        <dbReference type="ChEBI" id="CHEBI:18420"/>
    </ligand>
</feature>
<feature type="binding site" evidence="13">
    <location>
        <position position="175"/>
    </location>
    <ligand>
        <name>Mg(2+)</name>
        <dbReference type="ChEBI" id="CHEBI:18420"/>
    </ligand>
</feature>